<evidence type="ECO:0000313" key="3">
    <source>
        <dbReference type="EMBL" id="KIM28254.1"/>
    </source>
</evidence>
<dbReference type="InterPro" id="IPR049507">
    <property type="entry name" value="SHLD2_OB1"/>
</dbReference>
<dbReference type="Gene3D" id="2.40.50.140">
    <property type="entry name" value="Nucleic acid-binding proteins"/>
    <property type="match status" value="1"/>
</dbReference>
<feature type="domain" description="Shieldin complex subunit 2 first OB fold" evidence="2">
    <location>
        <begin position="204"/>
        <end position="280"/>
    </location>
</feature>
<dbReference type="SUPFAM" id="SSF50249">
    <property type="entry name" value="Nucleic acid-binding proteins"/>
    <property type="match status" value="1"/>
</dbReference>
<keyword evidence="4" id="KW-1185">Reference proteome</keyword>
<dbReference type="HOGENOM" id="CLU_719844_0_0_1"/>
<sequence>MTHYTVFLPAPSFSELQRNVDRRWITGNCVLDIPDDDVPLRNEMELDSKKQNKGKHVISASQASEVSPEEASFLDFSQGGSKLYDGAVLAEGDLEEQYAFSQAAEISNDTDPYDWSASFRDLTISSQESNVEPEDVSLQQLPPTSSYPRHAATQEDSMEEDSSADITRESSDASIARLPTFRIPISRLASLKRLMQPQTATRTSNSTKIVVLAGVLDIDGPDYVRIRKGVDAGREVALLKLVVGDAEGGICKLTVWRELAEEWGDMLSKGDVVLFQDILFSRLADGTGSCTASKNTKSTATVCYRTILVTPEDRQFRPDLRLAAFDPAIARVAQVAQWVERMRT</sequence>
<dbReference type="OrthoDB" id="2570580at2759"/>
<name>A0A0C3B803_SERVB</name>
<organism evidence="3 4">
    <name type="scientific">Serendipita vermifera MAFF 305830</name>
    <dbReference type="NCBI Taxonomy" id="933852"/>
    <lineage>
        <taxon>Eukaryota</taxon>
        <taxon>Fungi</taxon>
        <taxon>Dikarya</taxon>
        <taxon>Basidiomycota</taxon>
        <taxon>Agaricomycotina</taxon>
        <taxon>Agaricomycetes</taxon>
        <taxon>Sebacinales</taxon>
        <taxon>Serendipitaceae</taxon>
        <taxon>Serendipita</taxon>
    </lineage>
</organism>
<dbReference type="AlphaFoldDB" id="A0A0C3B803"/>
<protein>
    <recommendedName>
        <fullName evidence="2">Shieldin complex subunit 2 first OB fold domain-containing protein</fullName>
    </recommendedName>
</protein>
<evidence type="ECO:0000256" key="1">
    <source>
        <dbReference type="SAM" id="MobiDB-lite"/>
    </source>
</evidence>
<evidence type="ECO:0000259" key="2">
    <source>
        <dbReference type="Pfam" id="PF21669"/>
    </source>
</evidence>
<reference evidence="4" key="2">
    <citation type="submission" date="2015-01" db="EMBL/GenBank/DDBJ databases">
        <title>Evolutionary Origins and Diversification of the Mycorrhizal Mutualists.</title>
        <authorList>
            <consortium name="DOE Joint Genome Institute"/>
            <consortium name="Mycorrhizal Genomics Consortium"/>
            <person name="Kohler A."/>
            <person name="Kuo A."/>
            <person name="Nagy L.G."/>
            <person name="Floudas D."/>
            <person name="Copeland A."/>
            <person name="Barry K.W."/>
            <person name="Cichocki N."/>
            <person name="Veneault-Fourrey C."/>
            <person name="LaButti K."/>
            <person name="Lindquist E.A."/>
            <person name="Lipzen A."/>
            <person name="Lundell T."/>
            <person name="Morin E."/>
            <person name="Murat C."/>
            <person name="Riley R."/>
            <person name="Ohm R."/>
            <person name="Sun H."/>
            <person name="Tunlid A."/>
            <person name="Henrissat B."/>
            <person name="Grigoriev I.V."/>
            <person name="Hibbett D.S."/>
            <person name="Martin F."/>
        </authorList>
    </citation>
    <scope>NUCLEOTIDE SEQUENCE [LARGE SCALE GENOMIC DNA]</scope>
    <source>
        <strain evidence="4">MAFF 305830</strain>
    </source>
</reference>
<dbReference type="STRING" id="933852.A0A0C3B803"/>
<dbReference type="InterPro" id="IPR012340">
    <property type="entry name" value="NA-bd_OB-fold"/>
</dbReference>
<evidence type="ECO:0000313" key="4">
    <source>
        <dbReference type="Proteomes" id="UP000054097"/>
    </source>
</evidence>
<dbReference type="Pfam" id="PF21669">
    <property type="entry name" value="SHLD2_OB1"/>
    <property type="match status" value="1"/>
</dbReference>
<accession>A0A0C3B803</accession>
<proteinExistence type="predicted"/>
<feature type="region of interest" description="Disordered" evidence="1">
    <location>
        <begin position="127"/>
        <end position="169"/>
    </location>
</feature>
<dbReference type="Proteomes" id="UP000054097">
    <property type="component" value="Unassembled WGS sequence"/>
</dbReference>
<feature type="compositionally biased region" description="Polar residues" evidence="1">
    <location>
        <begin position="137"/>
        <end position="147"/>
    </location>
</feature>
<dbReference type="EMBL" id="KN824294">
    <property type="protein sequence ID" value="KIM28254.1"/>
    <property type="molecule type" value="Genomic_DNA"/>
</dbReference>
<reference evidence="3 4" key="1">
    <citation type="submission" date="2014-04" db="EMBL/GenBank/DDBJ databases">
        <authorList>
            <consortium name="DOE Joint Genome Institute"/>
            <person name="Kuo A."/>
            <person name="Zuccaro A."/>
            <person name="Kohler A."/>
            <person name="Nagy L.G."/>
            <person name="Floudas D."/>
            <person name="Copeland A."/>
            <person name="Barry K.W."/>
            <person name="Cichocki N."/>
            <person name="Veneault-Fourrey C."/>
            <person name="LaButti K."/>
            <person name="Lindquist E.A."/>
            <person name="Lipzen A."/>
            <person name="Lundell T."/>
            <person name="Morin E."/>
            <person name="Murat C."/>
            <person name="Sun H."/>
            <person name="Tunlid A."/>
            <person name="Henrissat B."/>
            <person name="Grigoriev I.V."/>
            <person name="Hibbett D.S."/>
            <person name="Martin F."/>
            <person name="Nordberg H.P."/>
            <person name="Cantor M.N."/>
            <person name="Hua S.X."/>
        </authorList>
    </citation>
    <scope>NUCLEOTIDE SEQUENCE [LARGE SCALE GENOMIC DNA]</scope>
    <source>
        <strain evidence="3 4">MAFF 305830</strain>
    </source>
</reference>
<gene>
    <name evidence="3" type="ORF">M408DRAFT_329600</name>
</gene>